<evidence type="ECO:0000256" key="1">
    <source>
        <dbReference type="ARBA" id="ARBA00022729"/>
    </source>
</evidence>
<dbReference type="GO" id="GO:0015833">
    <property type="term" value="P:peptide transport"/>
    <property type="evidence" value="ECO:0007669"/>
    <property type="project" value="TreeGrafter"/>
</dbReference>
<evidence type="ECO:0000256" key="2">
    <source>
        <dbReference type="SAM" id="SignalP"/>
    </source>
</evidence>
<comment type="caution">
    <text evidence="4">The sequence shown here is derived from an EMBL/GenBank/DDBJ whole genome shotgun (WGS) entry which is preliminary data.</text>
</comment>
<dbReference type="GO" id="GO:0042884">
    <property type="term" value="P:microcin transport"/>
    <property type="evidence" value="ECO:0007669"/>
    <property type="project" value="TreeGrafter"/>
</dbReference>
<dbReference type="Proteomes" id="UP000249417">
    <property type="component" value="Unassembled WGS sequence"/>
</dbReference>
<dbReference type="EMBL" id="QFQB01000014">
    <property type="protein sequence ID" value="PZQ47386.1"/>
    <property type="molecule type" value="Genomic_DNA"/>
</dbReference>
<proteinExistence type="predicted"/>
<dbReference type="GO" id="GO:1904680">
    <property type="term" value="F:peptide transmembrane transporter activity"/>
    <property type="evidence" value="ECO:0007669"/>
    <property type="project" value="TreeGrafter"/>
</dbReference>
<dbReference type="Gene3D" id="3.10.105.10">
    <property type="entry name" value="Dipeptide-binding Protein, Domain 3"/>
    <property type="match status" value="1"/>
</dbReference>
<name>A0A2W5N1V7_9BACT</name>
<sequence>MKNFAAAILVLLSSFPAYAQTATPQPSIAMHGETKYKADFAHLDYVNPDAPKGGTLKIHDIGTFDSLNPFIIKGQAAAGMAYLGQSYIYDALMEQSTDEPFSMYGLLAETIERPDDNSWVAFNLRPEAKWADGKPVTADDVVWTFNAMMEKGAPFFKAYYGDVKSVEATSPRRVIFKFAHNDNAELPLIIAQLAILPKHYWTAESRDIGATTLTPPLGNGPYKVGAVAPGRSIEYIRNPDYWGKDLPINKGRFNFDRIVTDYYKDNNVALEAFLAGQYDYRLENTEKLWQTAYNAPAIKDGRIIKEEIKHGRPAGMQSFLYNTRRPVFADAAVRKALAYAFDFEWSNKQFAYGKYTRTDSFFENSDLAAPAGAPAGEELKILEAYRGKIPEEVFTARYEPPKNDGTGNMRDSLRAAAKILDDAGWKLGSDGIRANAKGDKLKFEIIDASPMFERWVLPFIANLKKIGVSANYRVLDPAQYQNRINEFDFDMTVGSIPQSDSPGNEQRDFWSSANADITGGRNYVGVKDKTVDDLIEKIIRAKSREELVALCHALDRILLAGYYVIPQWHSDHFNLAYWKKLERPQTLSPLTPGVSDTWWARPQQP</sequence>
<dbReference type="GO" id="GO:0030288">
    <property type="term" value="C:outer membrane-bounded periplasmic space"/>
    <property type="evidence" value="ECO:0007669"/>
    <property type="project" value="TreeGrafter"/>
</dbReference>
<dbReference type="CDD" id="cd08497">
    <property type="entry name" value="MbnE-like"/>
    <property type="match status" value="1"/>
</dbReference>
<dbReference type="AlphaFoldDB" id="A0A2W5N1V7"/>
<dbReference type="GO" id="GO:0043190">
    <property type="term" value="C:ATP-binding cassette (ABC) transporter complex"/>
    <property type="evidence" value="ECO:0007669"/>
    <property type="project" value="InterPro"/>
</dbReference>
<gene>
    <name evidence="4" type="ORF">DI551_03575</name>
</gene>
<feature type="domain" description="Solute-binding protein family 5" evidence="3">
    <location>
        <begin position="104"/>
        <end position="512"/>
    </location>
</feature>
<reference evidence="4 5" key="1">
    <citation type="submission" date="2017-08" db="EMBL/GenBank/DDBJ databases">
        <title>Infants hospitalized years apart are colonized by the same room-sourced microbial strains.</title>
        <authorList>
            <person name="Brooks B."/>
            <person name="Olm M.R."/>
            <person name="Firek B.A."/>
            <person name="Baker R."/>
            <person name="Thomas B.C."/>
            <person name="Morowitz M.J."/>
            <person name="Banfield J.F."/>
        </authorList>
    </citation>
    <scope>NUCLEOTIDE SEQUENCE [LARGE SCALE GENOMIC DNA]</scope>
    <source>
        <strain evidence="4">S2_005_002_R2_29</strain>
    </source>
</reference>
<dbReference type="InterPro" id="IPR039424">
    <property type="entry name" value="SBP_5"/>
</dbReference>
<accession>A0A2W5N1V7</accession>
<dbReference type="InterPro" id="IPR000914">
    <property type="entry name" value="SBP_5_dom"/>
</dbReference>
<dbReference type="PIRSF" id="PIRSF002741">
    <property type="entry name" value="MppA"/>
    <property type="match status" value="1"/>
</dbReference>
<feature type="signal peptide" evidence="2">
    <location>
        <begin position="1"/>
        <end position="19"/>
    </location>
</feature>
<feature type="chain" id="PRO_5015871933" description="Solute-binding protein family 5 domain-containing protein" evidence="2">
    <location>
        <begin position="20"/>
        <end position="605"/>
    </location>
</feature>
<dbReference type="Gene3D" id="3.40.190.10">
    <property type="entry name" value="Periplasmic binding protein-like II"/>
    <property type="match status" value="1"/>
</dbReference>
<evidence type="ECO:0000313" key="4">
    <source>
        <dbReference type="EMBL" id="PZQ47386.1"/>
    </source>
</evidence>
<dbReference type="Pfam" id="PF00496">
    <property type="entry name" value="SBP_bac_5"/>
    <property type="match status" value="1"/>
</dbReference>
<evidence type="ECO:0000259" key="3">
    <source>
        <dbReference type="Pfam" id="PF00496"/>
    </source>
</evidence>
<evidence type="ECO:0000313" key="5">
    <source>
        <dbReference type="Proteomes" id="UP000249417"/>
    </source>
</evidence>
<dbReference type="SUPFAM" id="SSF53850">
    <property type="entry name" value="Periplasmic binding protein-like II"/>
    <property type="match status" value="1"/>
</dbReference>
<dbReference type="PANTHER" id="PTHR30290">
    <property type="entry name" value="PERIPLASMIC BINDING COMPONENT OF ABC TRANSPORTER"/>
    <property type="match status" value="1"/>
</dbReference>
<keyword evidence="1 2" id="KW-0732">Signal</keyword>
<dbReference type="PANTHER" id="PTHR30290:SF64">
    <property type="entry name" value="ABC TRANSPORTER PERIPLASMIC BINDING PROTEIN"/>
    <property type="match status" value="1"/>
</dbReference>
<dbReference type="InterPro" id="IPR030678">
    <property type="entry name" value="Peptide/Ni-bd"/>
</dbReference>
<protein>
    <recommendedName>
        <fullName evidence="3">Solute-binding protein family 5 domain-containing protein</fullName>
    </recommendedName>
</protein>
<organism evidence="4 5">
    <name type="scientific">Micavibrio aeruginosavorus</name>
    <dbReference type="NCBI Taxonomy" id="349221"/>
    <lineage>
        <taxon>Bacteria</taxon>
        <taxon>Pseudomonadati</taxon>
        <taxon>Bdellovibrionota</taxon>
        <taxon>Bdellovibrionia</taxon>
        <taxon>Bdellovibrionales</taxon>
        <taxon>Pseudobdellovibrionaceae</taxon>
        <taxon>Micavibrio</taxon>
    </lineage>
</organism>